<comment type="caution">
    <text evidence="1">The sequence shown here is derived from an EMBL/GenBank/DDBJ whole genome shotgun (WGS) entry which is preliminary data.</text>
</comment>
<keyword evidence="2" id="KW-1185">Reference proteome</keyword>
<proteinExistence type="predicted"/>
<evidence type="ECO:0000313" key="2">
    <source>
        <dbReference type="Proteomes" id="UP000789860"/>
    </source>
</evidence>
<reference evidence="1" key="1">
    <citation type="submission" date="2021-06" db="EMBL/GenBank/DDBJ databases">
        <authorList>
            <person name="Kallberg Y."/>
            <person name="Tangrot J."/>
            <person name="Rosling A."/>
        </authorList>
    </citation>
    <scope>NUCLEOTIDE SEQUENCE</scope>
    <source>
        <strain evidence="1">AU212A</strain>
    </source>
</reference>
<accession>A0ACA9K643</accession>
<dbReference type="Proteomes" id="UP000789860">
    <property type="component" value="Unassembled WGS sequence"/>
</dbReference>
<name>A0ACA9K643_9GLOM</name>
<gene>
    <name evidence="1" type="ORF">SCALOS_LOCUS1313</name>
</gene>
<dbReference type="EMBL" id="CAJVPM010000880">
    <property type="protein sequence ID" value="CAG8453910.1"/>
    <property type="molecule type" value="Genomic_DNA"/>
</dbReference>
<protein>
    <submittedName>
        <fullName evidence="1">1646_t:CDS:1</fullName>
    </submittedName>
</protein>
<evidence type="ECO:0000313" key="1">
    <source>
        <dbReference type="EMBL" id="CAG8453910.1"/>
    </source>
</evidence>
<organism evidence="1 2">
    <name type="scientific">Scutellospora calospora</name>
    <dbReference type="NCBI Taxonomy" id="85575"/>
    <lineage>
        <taxon>Eukaryota</taxon>
        <taxon>Fungi</taxon>
        <taxon>Fungi incertae sedis</taxon>
        <taxon>Mucoromycota</taxon>
        <taxon>Glomeromycotina</taxon>
        <taxon>Glomeromycetes</taxon>
        <taxon>Diversisporales</taxon>
        <taxon>Gigasporaceae</taxon>
        <taxon>Scutellospora</taxon>
    </lineage>
</organism>
<sequence length="307" mass="35181">MSKSTITTTAQTSSSVKLWDSFFEEANSYQFDANIKQYPYPTFKSYNKSRVGKLFLPIETLHERYEEDLKRERSETIPPDSSSRSFVPYLVENDFASEIRVLDKVLLVTAALNLKQQEAFSQVEDWQKDLVDRVSIEKSFTRADGSSYDYVFNLAAEAKYSQIEKETARRNVKVFVEMSTAEIYQADKNPSKENDKAKPWTMFYGSGATMGLTPRIVCGRIYKLLDEEMKVLWSKDLKINTVHALEVVRALWHVATWYQNNDKAGKGTSIYNLADLGNTDQERINKYLSNIFGIKTGFYGTITSNLA</sequence>